<keyword evidence="3 8" id="KW-0812">Transmembrane</keyword>
<evidence type="ECO:0000256" key="6">
    <source>
        <dbReference type="ARBA" id="ARBA00023136"/>
    </source>
</evidence>
<evidence type="ECO:0000256" key="2">
    <source>
        <dbReference type="ARBA" id="ARBA00009950"/>
    </source>
</evidence>
<dbReference type="Proteomes" id="UP000005222">
    <property type="component" value="Chromosome B"/>
</dbReference>
<dbReference type="eggNOG" id="ENOG502S72U">
    <property type="taxonomic scope" value="Eukaryota"/>
</dbReference>
<dbReference type="OrthoDB" id="10012212at2759"/>
<evidence type="ECO:0000256" key="4">
    <source>
        <dbReference type="ARBA" id="ARBA00022824"/>
    </source>
</evidence>
<reference evidence="9 10" key="1">
    <citation type="journal article" date="2012" name="G3 (Bethesda)">
        <title>Pichia sorbitophila, an interspecies yeast hybrid reveals early steps of genome resolution following polyploidization.</title>
        <authorList>
            <person name="Leh Louis V."/>
            <person name="Despons L."/>
            <person name="Friedrich A."/>
            <person name="Martin T."/>
            <person name="Durrens P."/>
            <person name="Casaregola S."/>
            <person name="Neuveglise C."/>
            <person name="Fairhead C."/>
            <person name="Marck C."/>
            <person name="Cruz J.A."/>
            <person name="Straub M.L."/>
            <person name="Kugler V."/>
            <person name="Sacerdot C."/>
            <person name="Uzunov Z."/>
            <person name="Thierry A."/>
            <person name="Weiss S."/>
            <person name="Bleykasten C."/>
            <person name="De Montigny J."/>
            <person name="Jacques N."/>
            <person name="Jung P."/>
            <person name="Lemaire M."/>
            <person name="Mallet S."/>
            <person name="Morel G."/>
            <person name="Richard G.F."/>
            <person name="Sarkar A."/>
            <person name="Savel G."/>
            <person name="Schacherer J."/>
            <person name="Seret M.L."/>
            <person name="Talla E."/>
            <person name="Samson G."/>
            <person name="Jubin C."/>
            <person name="Poulain J."/>
            <person name="Vacherie B."/>
            <person name="Barbe V."/>
            <person name="Pelletier E."/>
            <person name="Sherman D.J."/>
            <person name="Westhof E."/>
            <person name="Weissenbach J."/>
            <person name="Baret P.V."/>
            <person name="Wincker P."/>
            <person name="Gaillardin C."/>
            <person name="Dujon B."/>
            <person name="Souciet J.L."/>
        </authorList>
    </citation>
    <scope>NUCLEOTIDE SEQUENCE [LARGE SCALE GENOMIC DNA]</scope>
    <source>
        <strain evidence="10">ATCC MYA-4447 / BCRC 22081 / CBS 7064 / NBRC 10061 / NRRL Y-12695</strain>
    </source>
</reference>
<evidence type="ECO:0000256" key="5">
    <source>
        <dbReference type="ARBA" id="ARBA00022989"/>
    </source>
</evidence>
<sequence length="179" mass="20285">MASKSSKKQAQRNQQVLFETHLVTLIINAVSIASSIFLGRPSSKKPYIFFTLIVLSCEYMAEKFGRPRYSTDAATKGKVLVSAGEDLKQEGLFELIFDIIYLSWVINVLMVIFGTNWVWLLTLSVPGYLIFKFSGLVKSFLNLRKPPSSPSDNSPQQPTKSKRQTKLESRKNKVNTPRY</sequence>
<feature type="transmembrane region" description="Helical" evidence="8">
    <location>
        <begin position="21"/>
        <end position="39"/>
    </location>
</feature>
<evidence type="ECO:0000256" key="1">
    <source>
        <dbReference type="ARBA" id="ARBA00004477"/>
    </source>
</evidence>
<dbReference type="Pfam" id="PF05620">
    <property type="entry name" value="TMEM208_SND2"/>
    <property type="match status" value="1"/>
</dbReference>
<keyword evidence="4" id="KW-0256">Endoplasmic reticulum</keyword>
<evidence type="ECO:0000313" key="9">
    <source>
        <dbReference type="EMBL" id="CCE73258.1"/>
    </source>
</evidence>
<dbReference type="InParanoid" id="G8YTK7"/>
<dbReference type="GO" id="GO:0005773">
    <property type="term" value="C:vacuole"/>
    <property type="evidence" value="ECO:0007669"/>
    <property type="project" value="GOC"/>
</dbReference>
<proteinExistence type="inferred from homology"/>
<dbReference type="STRING" id="559304.G8YTK7"/>
<dbReference type="OMA" id="GLKNQFF"/>
<accession>G8YTK7</accession>
<keyword evidence="5 8" id="KW-1133">Transmembrane helix</keyword>
<evidence type="ECO:0000256" key="7">
    <source>
        <dbReference type="SAM" id="MobiDB-lite"/>
    </source>
</evidence>
<evidence type="ECO:0000313" key="10">
    <source>
        <dbReference type="Proteomes" id="UP000005222"/>
    </source>
</evidence>
<evidence type="ECO:0000256" key="8">
    <source>
        <dbReference type="SAM" id="Phobius"/>
    </source>
</evidence>
<feature type="region of interest" description="Disordered" evidence="7">
    <location>
        <begin position="145"/>
        <end position="179"/>
    </location>
</feature>
<dbReference type="GO" id="GO:0006624">
    <property type="term" value="P:vacuolar protein processing"/>
    <property type="evidence" value="ECO:0007669"/>
    <property type="project" value="TreeGrafter"/>
</dbReference>
<comment type="subcellular location">
    <subcellularLocation>
        <location evidence="1">Endoplasmic reticulum membrane</location>
        <topology evidence="1">Multi-pass membrane protein</topology>
    </subcellularLocation>
</comment>
<dbReference type="AlphaFoldDB" id="G8YTK7"/>
<protein>
    <submittedName>
        <fullName evidence="9">Piso0_000288 protein</fullName>
    </submittedName>
</protein>
<keyword evidence="10" id="KW-1185">Reference proteome</keyword>
<gene>
    <name evidence="9" type="primary">Piso0_000288</name>
    <name evidence="9" type="ORF">GNLVRS01_PISO0B06117g</name>
</gene>
<dbReference type="PANTHER" id="PTHR13505">
    <property type="entry name" value="TRANSMEMBRANE PROTEIN 208"/>
    <property type="match status" value="1"/>
</dbReference>
<dbReference type="PANTHER" id="PTHR13505:SF7">
    <property type="entry name" value="TRANSMEMBRANE PROTEIN 208"/>
    <property type="match status" value="1"/>
</dbReference>
<comment type="similarity">
    <text evidence="2">Belongs to the TMEM208 family.</text>
</comment>
<dbReference type="FunCoup" id="G8YTK7">
    <property type="interactions" value="225"/>
</dbReference>
<organism evidence="9 10">
    <name type="scientific">Pichia sorbitophila (strain ATCC MYA-4447 / BCRC 22081 / CBS 7064 / NBRC 10061 / NRRL Y-12695)</name>
    <name type="common">Hybrid yeast</name>
    <dbReference type="NCBI Taxonomy" id="559304"/>
    <lineage>
        <taxon>Eukaryota</taxon>
        <taxon>Fungi</taxon>
        <taxon>Dikarya</taxon>
        <taxon>Ascomycota</taxon>
        <taxon>Saccharomycotina</taxon>
        <taxon>Pichiomycetes</taxon>
        <taxon>Debaryomycetaceae</taxon>
        <taxon>Millerozyma</taxon>
    </lineage>
</organism>
<dbReference type="InterPro" id="IPR008506">
    <property type="entry name" value="SND2/TMEM208"/>
</dbReference>
<dbReference type="EMBL" id="FO082058">
    <property type="protein sequence ID" value="CCE73258.1"/>
    <property type="molecule type" value="Genomic_DNA"/>
</dbReference>
<dbReference type="HOGENOM" id="CLU_094308_1_1_1"/>
<dbReference type="GO" id="GO:0005789">
    <property type="term" value="C:endoplasmic reticulum membrane"/>
    <property type="evidence" value="ECO:0007669"/>
    <property type="project" value="UniProtKB-SubCell"/>
</dbReference>
<keyword evidence="6 8" id="KW-0472">Membrane</keyword>
<evidence type="ECO:0000256" key="3">
    <source>
        <dbReference type="ARBA" id="ARBA00022692"/>
    </source>
</evidence>
<feature type="transmembrane region" description="Helical" evidence="8">
    <location>
        <begin position="95"/>
        <end position="113"/>
    </location>
</feature>
<name>G8YTK7_PICSO</name>